<dbReference type="EMBL" id="CP130318">
    <property type="protein sequence ID" value="WNQ10291.1"/>
    <property type="molecule type" value="Genomic_DNA"/>
</dbReference>
<dbReference type="EC" id="1.5.1.3" evidence="3 8"/>
<dbReference type="SUPFAM" id="SSF53597">
    <property type="entry name" value="Dihydrofolate reductase-like"/>
    <property type="match status" value="1"/>
</dbReference>
<evidence type="ECO:0000313" key="12">
    <source>
        <dbReference type="Proteomes" id="UP001305702"/>
    </source>
</evidence>
<name>A0AA96LDV9_9BACL</name>
<organism evidence="11 12">
    <name type="scientific">Paenibacillus aurantius</name>
    <dbReference type="NCBI Taxonomy" id="2918900"/>
    <lineage>
        <taxon>Bacteria</taxon>
        <taxon>Bacillati</taxon>
        <taxon>Bacillota</taxon>
        <taxon>Bacilli</taxon>
        <taxon>Bacillales</taxon>
        <taxon>Paenibacillaceae</taxon>
        <taxon>Paenibacillus</taxon>
    </lineage>
</organism>
<dbReference type="PANTHER" id="PTHR48069:SF3">
    <property type="entry name" value="DIHYDROFOLATE REDUCTASE"/>
    <property type="match status" value="1"/>
</dbReference>
<evidence type="ECO:0000259" key="10">
    <source>
        <dbReference type="PROSITE" id="PS51330"/>
    </source>
</evidence>
<dbReference type="Gene3D" id="3.40.430.10">
    <property type="entry name" value="Dihydrofolate Reductase, subunit A"/>
    <property type="match status" value="1"/>
</dbReference>
<comment type="catalytic activity">
    <reaction evidence="8">
        <text>(6S)-5,6,7,8-tetrahydrofolate + NADP(+) = 7,8-dihydrofolate + NADPH + H(+)</text>
        <dbReference type="Rhea" id="RHEA:15009"/>
        <dbReference type="ChEBI" id="CHEBI:15378"/>
        <dbReference type="ChEBI" id="CHEBI:57451"/>
        <dbReference type="ChEBI" id="CHEBI:57453"/>
        <dbReference type="ChEBI" id="CHEBI:57783"/>
        <dbReference type="ChEBI" id="CHEBI:58349"/>
        <dbReference type="EC" id="1.5.1.3"/>
    </reaction>
</comment>
<comment type="pathway">
    <text evidence="1 8">Cofactor biosynthesis; tetrahydrofolate biosynthesis; 5,6,7,8-tetrahydrofolate from 7,8-dihydrofolate: step 1/1.</text>
</comment>
<dbReference type="PIRSF" id="PIRSF000194">
    <property type="entry name" value="DHFR"/>
    <property type="match status" value="1"/>
</dbReference>
<dbReference type="GO" id="GO:0046655">
    <property type="term" value="P:folic acid metabolic process"/>
    <property type="evidence" value="ECO:0007669"/>
    <property type="project" value="TreeGrafter"/>
</dbReference>
<evidence type="ECO:0000256" key="3">
    <source>
        <dbReference type="ARBA" id="ARBA00012856"/>
    </source>
</evidence>
<sequence>MISFIVAMDDNRGIGKNNDLPWRLPADLAYVKKVTLGKTLIMGRKTFDSMGKPLPGRRNVVLTRSEDFQAEGTEVVHSVDEALEKYAGGEDEVMIFGGSDIFKLFLPHADRMYITRIHDTFEADTFFPEVDESEWMIVSQKQGVRDEKNPYDYEFYVYERAAAPV</sequence>
<dbReference type="KEGG" id="paun:MJA45_22125"/>
<dbReference type="PROSITE" id="PS00075">
    <property type="entry name" value="DHFR_1"/>
    <property type="match status" value="1"/>
</dbReference>
<comment type="similarity">
    <text evidence="2 8 9">Belongs to the dihydrofolate reductase family.</text>
</comment>
<dbReference type="GO" id="GO:0046452">
    <property type="term" value="P:dihydrofolate metabolic process"/>
    <property type="evidence" value="ECO:0007669"/>
    <property type="project" value="TreeGrafter"/>
</dbReference>
<evidence type="ECO:0000313" key="11">
    <source>
        <dbReference type="EMBL" id="WNQ10291.1"/>
    </source>
</evidence>
<dbReference type="GO" id="GO:0005829">
    <property type="term" value="C:cytosol"/>
    <property type="evidence" value="ECO:0007669"/>
    <property type="project" value="TreeGrafter"/>
</dbReference>
<dbReference type="GO" id="GO:0004146">
    <property type="term" value="F:dihydrofolate reductase activity"/>
    <property type="evidence" value="ECO:0007669"/>
    <property type="project" value="UniProtKB-EC"/>
</dbReference>
<keyword evidence="5 8" id="KW-0521">NADP</keyword>
<evidence type="ECO:0000256" key="9">
    <source>
        <dbReference type="RuleBase" id="RU004474"/>
    </source>
</evidence>
<dbReference type="InterPro" id="IPR012259">
    <property type="entry name" value="DHFR"/>
</dbReference>
<dbReference type="CDD" id="cd00209">
    <property type="entry name" value="DHFR"/>
    <property type="match status" value="1"/>
</dbReference>
<dbReference type="PANTHER" id="PTHR48069">
    <property type="entry name" value="DIHYDROFOLATE REDUCTASE"/>
    <property type="match status" value="1"/>
</dbReference>
<feature type="domain" description="DHFR" evidence="10">
    <location>
        <begin position="1"/>
        <end position="160"/>
    </location>
</feature>
<evidence type="ECO:0000256" key="5">
    <source>
        <dbReference type="ARBA" id="ARBA00022857"/>
    </source>
</evidence>
<evidence type="ECO:0000256" key="6">
    <source>
        <dbReference type="ARBA" id="ARBA00023002"/>
    </source>
</evidence>
<dbReference type="PROSITE" id="PS51330">
    <property type="entry name" value="DHFR_2"/>
    <property type="match status" value="1"/>
</dbReference>
<evidence type="ECO:0000256" key="7">
    <source>
        <dbReference type="ARBA" id="ARBA00025067"/>
    </source>
</evidence>
<dbReference type="InterPro" id="IPR024072">
    <property type="entry name" value="DHFR-like_dom_sf"/>
</dbReference>
<dbReference type="Pfam" id="PF00186">
    <property type="entry name" value="DHFR_1"/>
    <property type="match status" value="1"/>
</dbReference>
<dbReference type="RefSeq" id="WP_315604065.1">
    <property type="nucleotide sequence ID" value="NZ_CP130318.1"/>
</dbReference>
<dbReference type="AlphaFoldDB" id="A0AA96LDV9"/>
<evidence type="ECO:0000256" key="4">
    <source>
        <dbReference type="ARBA" id="ARBA00022563"/>
    </source>
</evidence>
<accession>A0AA96LDV9</accession>
<keyword evidence="12" id="KW-1185">Reference proteome</keyword>
<comment type="function">
    <text evidence="7 8">Key enzyme in folate metabolism. Catalyzes an essential reaction for de novo glycine and purine synthesis, and for DNA precursor synthesis.</text>
</comment>
<dbReference type="GO" id="GO:0070401">
    <property type="term" value="F:NADP+ binding"/>
    <property type="evidence" value="ECO:0007669"/>
    <property type="project" value="UniProtKB-ARBA"/>
</dbReference>
<reference evidence="11 12" key="1">
    <citation type="submission" date="2022-02" db="EMBL/GenBank/DDBJ databases">
        <title>Paenibacillus sp. MBLB1776 Whole Genome Shotgun Sequencing.</title>
        <authorList>
            <person name="Hwang C.Y."/>
            <person name="Cho E.-S."/>
            <person name="Seo M.-J."/>
        </authorList>
    </citation>
    <scope>NUCLEOTIDE SEQUENCE [LARGE SCALE GENOMIC DNA]</scope>
    <source>
        <strain evidence="11 12">MBLB1776</strain>
    </source>
</reference>
<keyword evidence="4 8" id="KW-0554">One-carbon metabolism</keyword>
<dbReference type="GO" id="GO:0046654">
    <property type="term" value="P:tetrahydrofolate biosynthetic process"/>
    <property type="evidence" value="ECO:0007669"/>
    <property type="project" value="InterPro"/>
</dbReference>
<proteinExistence type="inferred from homology"/>
<dbReference type="Proteomes" id="UP001305702">
    <property type="component" value="Chromosome"/>
</dbReference>
<dbReference type="FunFam" id="3.40.430.10:FF:000001">
    <property type="entry name" value="Dihydrofolate reductase"/>
    <property type="match status" value="1"/>
</dbReference>
<evidence type="ECO:0000256" key="1">
    <source>
        <dbReference type="ARBA" id="ARBA00004903"/>
    </source>
</evidence>
<dbReference type="PRINTS" id="PR00070">
    <property type="entry name" value="DHFR"/>
</dbReference>
<dbReference type="InterPro" id="IPR017925">
    <property type="entry name" value="DHFR_CS"/>
</dbReference>
<evidence type="ECO:0000256" key="8">
    <source>
        <dbReference type="PIRNR" id="PIRNR000194"/>
    </source>
</evidence>
<dbReference type="GO" id="GO:0006730">
    <property type="term" value="P:one-carbon metabolic process"/>
    <property type="evidence" value="ECO:0007669"/>
    <property type="project" value="UniProtKB-KW"/>
</dbReference>
<gene>
    <name evidence="11" type="ORF">MJA45_22125</name>
</gene>
<protein>
    <recommendedName>
        <fullName evidence="3 8">Dihydrofolate reductase</fullName>
        <ecNumber evidence="3 8">1.5.1.3</ecNumber>
    </recommendedName>
</protein>
<evidence type="ECO:0000256" key="2">
    <source>
        <dbReference type="ARBA" id="ARBA00009539"/>
    </source>
</evidence>
<dbReference type="InterPro" id="IPR001796">
    <property type="entry name" value="DHFR_dom"/>
</dbReference>
<keyword evidence="6 8" id="KW-0560">Oxidoreductase</keyword>